<gene>
    <name evidence="1" type="ORF">GCM10011577_01530</name>
</gene>
<organism evidence="1 2">
    <name type="scientific">Pseudarthrobacter polychromogenes</name>
    <dbReference type="NCBI Taxonomy" id="1676"/>
    <lineage>
        <taxon>Bacteria</taxon>
        <taxon>Bacillati</taxon>
        <taxon>Actinomycetota</taxon>
        <taxon>Actinomycetes</taxon>
        <taxon>Micrococcales</taxon>
        <taxon>Micrococcaceae</taxon>
        <taxon>Pseudarthrobacter</taxon>
    </lineage>
</organism>
<accession>A0ABQ1XB04</accession>
<protein>
    <recommendedName>
        <fullName evidence="3">Antitoxin VbhA domain-containing protein</fullName>
    </recommendedName>
</protein>
<keyword evidence="2" id="KW-1185">Reference proteome</keyword>
<proteinExistence type="predicted"/>
<evidence type="ECO:0000313" key="2">
    <source>
        <dbReference type="Proteomes" id="UP000596938"/>
    </source>
</evidence>
<reference evidence="2" key="1">
    <citation type="journal article" date="2019" name="Int. J. Syst. Evol. Microbiol.">
        <title>The Global Catalogue of Microorganisms (GCM) 10K type strain sequencing project: providing services to taxonomists for standard genome sequencing and annotation.</title>
        <authorList>
            <consortium name="The Broad Institute Genomics Platform"/>
            <consortium name="The Broad Institute Genome Sequencing Center for Infectious Disease"/>
            <person name="Wu L."/>
            <person name="Ma J."/>
        </authorList>
    </citation>
    <scope>NUCLEOTIDE SEQUENCE [LARGE SCALE GENOMIC DNA]</scope>
    <source>
        <strain evidence="2">CGMCC 1.1927</strain>
    </source>
</reference>
<dbReference type="RefSeq" id="WP_268238329.1">
    <property type="nucleotide sequence ID" value="NZ_BAAAWV010000001.1"/>
</dbReference>
<comment type="caution">
    <text evidence="1">The sequence shown here is derived from an EMBL/GenBank/DDBJ whole genome shotgun (WGS) entry which is preliminary data.</text>
</comment>
<sequence>MTAEEAMDRIGNVMETFYLGNITTNEALNQIAQIRGAYLVEAGQ</sequence>
<dbReference type="EMBL" id="BMKU01000001">
    <property type="protein sequence ID" value="GGG83770.1"/>
    <property type="molecule type" value="Genomic_DNA"/>
</dbReference>
<dbReference type="Proteomes" id="UP000596938">
    <property type="component" value="Unassembled WGS sequence"/>
</dbReference>
<name>A0ABQ1XB04_9MICC</name>
<evidence type="ECO:0000313" key="1">
    <source>
        <dbReference type="EMBL" id="GGG83770.1"/>
    </source>
</evidence>
<evidence type="ECO:0008006" key="3">
    <source>
        <dbReference type="Google" id="ProtNLM"/>
    </source>
</evidence>